<dbReference type="InterPro" id="IPR001387">
    <property type="entry name" value="Cro/C1-type_HTH"/>
</dbReference>
<evidence type="ECO:0000256" key="1">
    <source>
        <dbReference type="ARBA" id="ARBA00009802"/>
    </source>
</evidence>
<keyword evidence="9" id="KW-1185">Reference proteome</keyword>
<dbReference type="Pfam" id="PF01381">
    <property type="entry name" value="HTH_3"/>
    <property type="match status" value="1"/>
</dbReference>
<dbReference type="EMBL" id="CP002497">
    <property type="protein sequence ID" value="AET37696.1"/>
    <property type="molecule type" value="Genomic_DNA"/>
</dbReference>
<comment type="similarity">
    <text evidence="1">Belongs to the MBF1 family.</text>
</comment>
<protein>
    <recommendedName>
        <fullName evidence="7">HTH cro/C1-type domain-containing protein</fullName>
    </recommendedName>
</protein>
<feature type="domain" description="HTH cro/C1-type" evidence="7">
    <location>
        <begin position="86"/>
        <end position="140"/>
    </location>
</feature>
<dbReference type="GO" id="GO:0140469">
    <property type="term" value="P:GCN2-mediated signaling"/>
    <property type="evidence" value="ECO:0007669"/>
    <property type="project" value="EnsemblFungi"/>
</dbReference>
<keyword evidence="3" id="KW-0238">DNA-binding</keyword>
<dbReference type="Gene3D" id="1.10.260.40">
    <property type="entry name" value="lambda repressor-like DNA-binding domains"/>
    <property type="match status" value="1"/>
</dbReference>
<evidence type="ECO:0000256" key="4">
    <source>
        <dbReference type="ARBA" id="ARBA00023163"/>
    </source>
</evidence>
<dbReference type="GO" id="GO:0072344">
    <property type="term" value="P:rescue of stalled ribosome"/>
    <property type="evidence" value="ECO:0007669"/>
    <property type="project" value="EnsemblFungi"/>
</dbReference>
<dbReference type="GeneID" id="11471750"/>
<evidence type="ECO:0000259" key="7">
    <source>
        <dbReference type="PROSITE" id="PS50943"/>
    </source>
</evidence>
<dbReference type="OMA" id="GKNKSCK"/>
<dbReference type="RefSeq" id="XP_003644513.1">
    <property type="nucleotide sequence ID" value="XM_003644465.1"/>
</dbReference>
<proteinExistence type="inferred from homology"/>
<accession>G8JMH9</accession>
<reference evidence="9" key="1">
    <citation type="journal article" date="2012" name="G3 (Bethesda)">
        <title>Pichia sorbitophila, an interspecies yeast hybrid reveals early steps of genome resolution following polyploidization.</title>
        <authorList>
            <person name="Leh Louis V."/>
            <person name="Despons L."/>
            <person name="Friedrich A."/>
            <person name="Martin T."/>
            <person name="Durrens P."/>
            <person name="Casaregola S."/>
            <person name="Neuveglise C."/>
            <person name="Fairhead C."/>
            <person name="Marck C."/>
            <person name="Cruz J.A."/>
            <person name="Straub M.L."/>
            <person name="Kugler V."/>
            <person name="Sacerdot C."/>
            <person name="Uzunov Z."/>
            <person name="Thierry A."/>
            <person name="Weiss S."/>
            <person name="Bleykasten C."/>
            <person name="De Montigny J."/>
            <person name="Jacques N."/>
            <person name="Jung P."/>
            <person name="Lemaire M."/>
            <person name="Mallet S."/>
            <person name="Morel G."/>
            <person name="Richard G.F."/>
            <person name="Sarkar A."/>
            <person name="Savel G."/>
            <person name="Schacherer J."/>
            <person name="Seret M.L."/>
            <person name="Talla E."/>
            <person name="Samson G."/>
            <person name="Jubin C."/>
            <person name="Poulain J."/>
            <person name="Vacherie B."/>
            <person name="Barbe V."/>
            <person name="Pelletier E."/>
            <person name="Sherman D.J."/>
            <person name="Westhof E."/>
            <person name="Weissenbach J."/>
            <person name="Baret P.V."/>
            <person name="Wincker P."/>
            <person name="Gaillardin C."/>
            <person name="Dujon B."/>
            <person name="Souciet J.L."/>
        </authorList>
    </citation>
    <scope>NUCLEOTIDE SEQUENCE [LARGE SCALE GENOMIC DNA]</scope>
    <source>
        <strain evidence="9">CBS 270.75 / DBVPG 7215 / KCTC 17166 / NRRL Y-17582</strain>
    </source>
</reference>
<dbReference type="GO" id="GO:0003677">
    <property type="term" value="F:DNA binding"/>
    <property type="evidence" value="ECO:0007669"/>
    <property type="project" value="UniProtKB-KW"/>
</dbReference>
<dbReference type="GO" id="GO:0005737">
    <property type="term" value="C:cytoplasm"/>
    <property type="evidence" value="ECO:0007669"/>
    <property type="project" value="EnsemblFungi"/>
</dbReference>
<gene>
    <name evidence="8" type="ordered locus">Ecym_1470</name>
</gene>
<name>G8JMH9_ERECY</name>
<dbReference type="AlphaFoldDB" id="G8JMH9"/>
<dbReference type="InterPro" id="IPR013729">
    <property type="entry name" value="MBF1_N"/>
</dbReference>
<dbReference type="SUPFAM" id="SSF47413">
    <property type="entry name" value="lambda repressor-like DNA-binding domains"/>
    <property type="match status" value="1"/>
</dbReference>
<dbReference type="PANTHER" id="PTHR10245">
    <property type="entry name" value="ENDOTHELIAL DIFFERENTIATION-RELATED FACTOR 1 MULTIPROTEIN BRIDGING FACTOR 1"/>
    <property type="match status" value="1"/>
</dbReference>
<dbReference type="GO" id="GO:0043022">
    <property type="term" value="F:ribosome binding"/>
    <property type="evidence" value="ECO:0007669"/>
    <property type="project" value="EnsemblFungi"/>
</dbReference>
<sequence>MSDDWEATTVIGQKVRRGGGGPRQQVARTQGQINAARRAGLVLSVDKKYTSSNTKGNNEGQRLTMVDRETDIVKPKKLDSSVGKAISKARSDKGLSQKDLAVKINEKLTVINDYESCRAIPNQQVLGKLEKALGVRLRGKNIGEPFGGPKK</sequence>
<keyword evidence="2" id="KW-0805">Transcription regulation</keyword>
<dbReference type="PANTHER" id="PTHR10245:SF15">
    <property type="entry name" value="ENDOTHELIAL DIFFERENTIATION-RELATED FACTOR 1"/>
    <property type="match status" value="1"/>
</dbReference>
<dbReference type="InterPro" id="IPR010982">
    <property type="entry name" value="Lambda_DNA-bd_dom_sf"/>
</dbReference>
<dbReference type="GO" id="GO:1990145">
    <property type="term" value="P:maintenance of translational fidelity"/>
    <property type="evidence" value="ECO:0007669"/>
    <property type="project" value="EnsemblFungi"/>
</dbReference>
<dbReference type="CDD" id="cd00093">
    <property type="entry name" value="HTH_XRE"/>
    <property type="match status" value="1"/>
</dbReference>
<dbReference type="KEGG" id="erc:Ecym_1470"/>
<evidence type="ECO:0000313" key="8">
    <source>
        <dbReference type="EMBL" id="AET37696.1"/>
    </source>
</evidence>
<keyword evidence="4" id="KW-0804">Transcription</keyword>
<evidence type="ECO:0000313" key="9">
    <source>
        <dbReference type="Proteomes" id="UP000006790"/>
    </source>
</evidence>
<dbReference type="PROSITE" id="PS50943">
    <property type="entry name" value="HTH_CROC1"/>
    <property type="match status" value="1"/>
</dbReference>
<comment type="function">
    <text evidence="5">Transcriptional coactivator that stimulates GCN4-dependent transcriptional activity by bridging the DNA-binding region of GCN4 and TBP (SPT15), thereby recruiting TBP to GCN4-bound promoters. Involved in induction of the ribosome quality control (RQC) pathway; a pathway that degrades nascent peptide chains during problematic translation. Required to prevent stalled ribosomes from frameshifting.</text>
</comment>
<dbReference type="STRING" id="931890.G8JMH9"/>
<evidence type="ECO:0000256" key="3">
    <source>
        <dbReference type="ARBA" id="ARBA00023125"/>
    </source>
</evidence>
<dbReference type="FunCoup" id="G8JMH9">
    <property type="interactions" value="767"/>
</dbReference>
<dbReference type="OrthoDB" id="10253401at2759"/>
<dbReference type="Pfam" id="PF08523">
    <property type="entry name" value="MBF1"/>
    <property type="match status" value="1"/>
</dbReference>
<dbReference type="eggNOG" id="KOG3398">
    <property type="taxonomic scope" value="Eukaryota"/>
</dbReference>
<evidence type="ECO:0000256" key="5">
    <source>
        <dbReference type="ARBA" id="ARBA00035107"/>
    </source>
</evidence>
<dbReference type="InParanoid" id="G8JMH9"/>
<dbReference type="Proteomes" id="UP000006790">
    <property type="component" value="Chromosome 1"/>
</dbReference>
<dbReference type="HOGENOM" id="CLU_112609_0_1_1"/>
<dbReference type="SMART" id="SM00530">
    <property type="entry name" value="HTH_XRE"/>
    <property type="match status" value="1"/>
</dbReference>
<dbReference type="GO" id="GO:0005634">
    <property type="term" value="C:nucleus"/>
    <property type="evidence" value="ECO:0007669"/>
    <property type="project" value="EnsemblFungi"/>
</dbReference>
<evidence type="ECO:0000256" key="6">
    <source>
        <dbReference type="SAM" id="MobiDB-lite"/>
    </source>
</evidence>
<feature type="region of interest" description="Disordered" evidence="6">
    <location>
        <begin position="1"/>
        <end position="31"/>
    </location>
</feature>
<organism evidence="8 9">
    <name type="scientific">Eremothecium cymbalariae (strain CBS 270.75 / DBVPG 7215 / KCTC 17166 / NRRL Y-17582)</name>
    <name type="common">Yeast</name>
    <dbReference type="NCBI Taxonomy" id="931890"/>
    <lineage>
        <taxon>Eukaryota</taxon>
        <taxon>Fungi</taxon>
        <taxon>Dikarya</taxon>
        <taxon>Ascomycota</taxon>
        <taxon>Saccharomycotina</taxon>
        <taxon>Saccharomycetes</taxon>
        <taxon>Saccharomycetales</taxon>
        <taxon>Saccharomycetaceae</taxon>
        <taxon>Eremothecium</taxon>
    </lineage>
</organism>
<evidence type="ECO:0000256" key="2">
    <source>
        <dbReference type="ARBA" id="ARBA00023015"/>
    </source>
</evidence>